<protein>
    <submittedName>
        <fullName evidence="2">Uncharacterized protein</fullName>
    </submittedName>
</protein>
<dbReference type="EMBL" id="CAJJDN010000197">
    <property type="protein sequence ID" value="CAD8128798.1"/>
    <property type="molecule type" value="Genomic_DNA"/>
</dbReference>
<evidence type="ECO:0000313" key="3">
    <source>
        <dbReference type="Proteomes" id="UP000692954"/>
    </source>
</evidence>
<proteinExistence type="predicted"/>
<reference evidence="2" key="1">
    <citation type="submission" date="2021-01" db="EMBL/GenBank/DDBJ databases">
        <authorList>
            <consortium name="Genoscope - CEA"/>
            <person name="William W."/>
        </authorList>
    </citation>
    <scope>NUCLEOTIDE SEQUENCE</scope>
</reference>
<evidence type="ECO:0000313" key="1">
    <source>
        <dbReference type="EMBL" id="CAD8128796.1"/>
    </source>
</evidence>
<keyword evidence="3" id="KW-1185">Reference proteome</keyword>
<organism evidence="2 3">
    <name type="scientific">Paramecium sonneborni</name>
    <dbReference type="NCBI Taxonomy" id="65129"/>
    <lineage>
        <taxon>Eukaryota</taxon>
        <taxon>Sar</taxon>
        <taxon>Alveolata</taxon>
        <taxon>Ciliophora</taxon>
        <taxon>Intramacronucleata</taxon>
        <taxon>Oligohymenophorea</taxon>
        <taxon>Peniculida</taxon>
        <taxon>Parameciidae</taxon>
        <taxon>Paramecium</taxon>
    </lineage>
</organism>
<sequence>MLCAICLDATTKYQNRKANILFCKNIYCYFQFQKITYNHIIQIQEVKNSQLRSILTVQNLREKANAINNFFQIQANILQWSKNALKRRLHSPLRRKQQQQKLMRKIKNYKDLSLKNKFLNKNNKIKFIDMKSYIKPKFQSSPMMKTQFAFVKSKSTTYLFNKQYQLDSFMENSKINDLLKSEIKLSKISKIE</sequence>
<dbReference type="AlphaFoldDB" id="A0A8S1RKT1"/>
<evidence type="ECO:0000313" key="2">
    <source>
        <dbReference type="EMBL" id="CAD8128798.1"/>
    </source>
</evidence>
<dbReference type="Proteomes" id="UP000692954">
    <property type="component" value="Unassembled WGS sequence"/>
</dbReference>
<gene>
    <name evidence="1" type="ORF">PSON_ATCC_30995.1.T1970016</name>
    <name evidence="2" type="ORF">PSON_ATCC_30995.1.T1970018</name>
</gene>
<comment type="caution">
    <text evidence="2">The sequence shown here is derived from an EMBL/GenBank/DDBJ whole genome shotgun (WGS) entry which is preliminary data.</text>
</comment>
<name>A0A8S1RKT1_9CILI</name>
<dbReference type="EMBL" id="CAJJDN010000197">
    <property type="protein sequence ID" value="CAD8128796.1"/>
    <property type="molecule type" value="Genomic_DNA"/>
</dbReference>
<accession>A0A8S1RKT1</accession>